<gene>
    <name evidence="3" type="primary">cpcS</name>
    <name evidence="4" type="ORF">BJP36_30820</name>
</gene>
<dbReference type="HAMAP" id="MF_01459">
    <property type="entry name" value="Chrphore_lyase_CpxS"/>
    <property type="match status" value="1"/>
</dbReference>
<dbReference type="GO" id="GO:0017006">
    <property type="term" value="P:protein-tetrapyrrole linkage"/>
    <property type="evidence" value="ECO:0007669"/>
    <property type="project" value="UniProtKB-UniRule"/>
</dbReference>
<sequence>MRLKPPMTMMDFFRKSEGKWFTQRTVHHFDNAADESGESNLIVQVIEKDNPKVQTVCDLQKIDPSQAMGGASFMWQINLDDREPNSKYAAILIDVPDDETKLSGKLIRDQGYVESIPVVSRYWFGKDGILTIDTNYQNNQGQERCWFVTDDFRVRVSTVRMMNGVNLMTYCSERRCVSREMLEQMIETNRARAMAVQ</sequence>
<dbReference type="Gene3D" id="2.40.128.20">
    <property type="match status" value="1"/>
</dbReference>
<evidence type="ECO:0000256" key="1">
    <source>
        <dbReference type="ARBA" id="ARBA00010681"/>
    </source>
</evidence>
<name>A0A1D9G7N1_MOOP1</name>
<dbReference type="CDD" id="cd19433">
    <property type="entry name" value="lipocalin_CpcS-CpeS"/>
    <property type="match status" value="1"/>
</dbReference>
<keyword evidence="2 3" id="KW-0456">Lyase</keyword>
<dbReference type="GO" id="GO:0016829">
    <property type="term" value="F:lyase activity"/>
    <property type="evidence" value="ECO:0007669"/>
    <property type="project" value="UniProtKB-KW"/>
</dbReference>
<evidence type="ECO:0000256" key="2">
    <source>
        <dbReference type="ARBA" id="ARBA00023239"/>
    </source>
</evidence>
<dbReference type="InterPro" id="IPR018536">
    <property type="entry name" value="CpcS/CpeS"/>
</dbReference>
<dbReference type="Proteomes" id="UP000176944">
    <property type="component" value="Chromosome"/>
</dbReference>
<dbReference type="EC" id="4.-.-.-" evidence="3"/>
<proteinExistence type="inferred from homology"/>
<comment type="similarity">
    <text evidence="1 3">Belongs to the CpcS/CpeS biliprotein lyase family.</text>
</comment>
<dbReference type="Pfam" id="PF09367">
    <property type="entry name" value="CpeS"/>
    <property type="match status" value="1"/>
</dbReference>
<dbReference type="AlphaFoldDB" id="A0A1D9G7N1"/>
<evidence type="ECO:0000256" key="3">
    <source>
        <dbReference type="HAMAP-Rule" id="MF_01459"/>
    </source>
</evidence>
<reference evidence="5" key="1">
    <citation type="submission" date="2016-10" db="EMBL/GenBank/DDBJ databases">
        <title>Comparative genomics uncovers the prolific and rare metabolic potential of the cyanobacterial genus Moorea.</title>
        <authorList>
            <person name="Leao T."/>
            <person name="Castelao G."/>
            <person name="Korobeynikov A."/>
            <person name="Monroe E.A."/>
            <person name="Podell S."/>
            <person name="Glukhov E."/>
            <person name="Allen E."/>
            <person name="Gerwick W.H."/>
            <person name="Gerwick L."/>
        </authorList>
    </citation>
    <scope>NUCLEOTIDE SEQUENCE [LARGE SCALE GENOMIC DNA]</scope>
    <source>
        <strain evidence="5">JHB</strain>
    </source>
</reference>
<evidence type="ECO:0000313" key="5">
    <source>
        <dbReference type="Proteomes" id="UP000176944"/>
    </source>
</evidence>
<protein>
    <recommendedName>
        <fullName evidence="3">Chromophore lyase CpcS/CpeS</fullName>
        <ecNumber evidence="3">4.-.-.-</ecNumber>
    </recommendedName>
</protein>
<evidence type="ECO:0000313" key="4">
    <source>
        <dbReference type="EMBL" id="AOY83656.1"/>
    </source>
</evidence>
<organism evidence="4 5">
    <name type="scientific">Moorena producens (strain JHB)</name>
    <dbReference type="NCBI Taxonomy" id="1454205"/>
    <lineage>
        <taxon>Bacteria</taxon>
        <taxon>Bacillati</taxon>
        <taxon>Cyanobacteriota</taxon>
        <taxon>Cyanophyceae</taxon>
        <taxon>Coleofasciculales</taxon>
        <taxon>Coleofasciculaceae</taxon>
        <taxon>Moorena</taxon>
    </lineage>
</organism>
<comment type="function">
    <text evidence="3">Covalently attaches a chromophore to Cys residue(s) of phycobiliproteins.</text>
</comment>
<dbReference type="InterPro" id="IPR012674">
    <property type="entry name" value="Calycin"/>
</dbReference>
<dbReference type="EMBL" id="CP017708">
    <property type="protein sequence ID" value="AOY83656.1"/>
    <property type="molecule type" value="Genomic_DNA"/>
</dbReference>
<accession>A0A1D9G7N1</accession>